<keyword evidence="3" id="KW-1185">Reference proteome</keyword>
<dbReference type="InterPro" id="IPR052928">
    <property type="entry name" value="Desiccation-related_membrane"/>
</dbReference>
<sequence>MSKDSGSIMLALLTGAAIGAGVGILYAPDKGDNTRKKISKQAKKTSDDIVSRISHATEELTKTAEAKKLDFEAKLDKTVSNMSYKADDIILGLEKKLEDLRKKNAQLQK</sequence>
<dbReference type="PANTHER" id="PTHR35792:SF1">
    <property type="entry name" value="SLL0268 PROTEIN"/>
    <property type="match status" value="1"/>
</dbReference>
<gene>
    <name evidence="2" type="ORF">SAMN05421636_101535</name>
</gene>
<evidence type="ECO:0000313" key="2">
    <source>
        <dbReference type="EMBL" id="SDD73237.1"/>
    </source>
</evidence>
<dbReference type="AlphaFoldDB" id="A0A1G6X7H5"/>
<keyword evidence="1" id="KW-0812">Transmembrane</keyword>
<evidence type="ECO:0000313" key="3">
    <source>
        <dbReference type="Proteomes" id="UP000199109"/>
    </source>
</evidence>
<keyword evidence="1" id="KW-0472">Membrane</keyword>
<dbReference type="OrthoDB" id="598035at2"/>
<reference evidence="2 3" key="1">
    <citation type="submission" date="2016-10" db="EMBL/GenBank/DDBJ databases">
        <authorList>
            <person name="de Groot N.N."/>
        </authorList>
    </citation>
    <scope>NUCLEOTIDE SEQUENCE [LARGE SCALE GENOMIC DNA]</scope>
    <source>
        <strain evidence="2 3">DSM 23421</strain>
    </source>
</reference>
<proteinExistence type="predicted"/>
<dbReference type="PANTHER" id="PTHR35792">
    <property type="entry name" value="GENERAL STRESS PROTEIN"/>
    <property type="match status" value="1"/>
</dbReference>
<dbReference type="STRING" id="641691.SAMN05421636_101535"/>
<feature type="transmembrane region" description="Helical" evidence="1">
    <location>
        <begin position="6"/>
        <end position="27"/>
    </location>
</feature>
<dbReference type="EMBL" id="FNAO01000001">
    <property type="protein sequence ID" value="SDD73237.1"/>
    <property type="molecule type" value="Genomic_DNA"/>
</dbReference>
<dbReference type="RefSeq" id="WP_091865390.1">
    <property type="nucleotide sequence ID" value="NZ_FNAO01000001.1"/>
</dbReference>
<accession>A0A1G6X7H5</accession>
<keyword evidence="1" id="KW-1133">Transmembrane helix</keyword>
<protein>
    <submittedName>
        <fullName evidence="2">YtxH-like protein</fullName>
    </submittedName>
</protein>
<dbReference type="InterPro" id="IPR024623">
    <property type="entry name" value="YtxH"/>
</dbReference>
<name>A0A1G6X7H5_9FLAO</name>
<dbReference type="Pfam" id="PF12732">
    <property type="entry name" value="YtxH"/>
    <property type="match status" value="1"/>
</dbReference>
<organism evidence="2 3">
    <name type="scientific">Pricia antarctica</name>
    <dbReference type="NCBI Taxonomy" id="641691"/>
    <lineage>
        <taxon>Bacteria</taxon>
        <taxon>Pseudomonadati</taxon>
        <taxon>Bacteroidota</taxon>
        <taxon>Flavobacteriia</taxon>
        <taxon>Flavobacteriales</taxon>
        <taxon>Flavobacteriaceae</taxon>
        <taxon>Pricia</taxon>
    </lineage>
</organism>
<dbReference type="Proteomes" id="UP000199109">
    <property type="component" value="Unassembled WGS sequence"/>
</dbReference>
<evidence type="ECO:0000256" key="1">
    <source>
        <dbReference type="SAM" id="Phobius"/>
    </source>
</evidence>